<keyword evidence="2" id="KW-1185">Reference proteome</keyword>
<organism evidence="1 2">
    <name type="scientific">Racocetra persica</name>
    <dbReference type="NCBI Taxonomy" id="160502"/>
    <lineage>
        <taxon>Eukaryota</taxon>
        <taxon>Fungi</taxon>
        <taxon>Fungi incertae sedis</taxon>
        <taxon>Mucoromycota</taxon>
        <taxon>Glomeromycotina</taxon>
        <taxon>Glomeromycetes</taxon>
        <taxon>Diversisporales</taxon>
        <taxon>Gigasporaceae</taxon>
        <taxon>Racocetra</taxon>
    </lineage>
</organism>
<evidence type="ECO:0000313" key="2">
    <source>
        <dbReference type="Proteomes" id="UP000789920"/>
    </source>
</evidence>
<accession>A0ACA9NDN3</accession>
<proteinExistence type="predicted"/>
<gene>
    <name evidence="1" type="ORF">RPERSI_LOCUS7804</name>
</gene>
<comment type="caution">
    <text evidence="1">The sequence shown here is derived from an EMBL/GenBank/DDBJ whole genome shotgun (WGS) entry which is preliminary data.</text>
</comment>
<name>A0ACA9NDN3_9GLOM</name>
<reference evidence="1" key="1">
    <citation type="submission" date="2021-06" db="EMBL/GenBank/DDBJ databases">
        <authorList>
            <person name="Kallberg Y."/>
            <person name="Tangrot J."/>
            <person name="Rosling A."/>
        </authorList>
    </citation>
    <scope>NUCLEOTIDE SEQUENCE</scope>
    <source>
        <strain evidence="1">MA461A</strain>
    </source>
</reference>
<feature type="non-terminal residue" evidence="1">
    <location>
        <position position="115"/>
    </location>
</feature>
<dbReference type="EMBL" id="CAJVQC010013548">
    <property type="protein sequence ID" value="CAG8649259.1"/>
    <property type="molecule type" value="Genomic_DNA"/>
</dbReference>
<protein>
    <submittedName>
        <fullName evidence="1">26551_t:CDS:1</fullName>
    </submittedName>
</protein>
<evidence type="ECO:0000313" key="1">
    <source>
        <dbReference type="EMBL" id="CAG8649259.1"/>
    </source>
</evidence>
<dbReference type="Proteomes" id="UP000789920">
    <property type="component" value="Unassembled WGS sequence"/>
</dbReference>
<sequence length="115" mass="13871">MSKAAQDIYNAHKKLYQEYLQRRIPIQALLDNLKEGLFEYDFMYDSENYITHLFFSHNKSIELTQNKEDYEYALIQKSRLFNRIDKSKVIITDHELALVNALEKVFSESKNYFYQ</sequence>